<dbReference type="InterPro" id="IPR006059">
    <property type="entry name" value="SBP"/>
</dbReference>
<dbReference type="Pfam" id="PF01547">
    <property type="entry name" value="SBP_bac_1"/>
    <property type="match status" value="1"/>
</dbReference>
<dbReference type="OrthoDB" id="9770625at2"/>
<dbReference type="SUPFAM" id="SSF53850">
    <property type="entry name" value="Periplasmic binding protein-like II"/>
    <property type="match status" value="1"/>
</dbReference>
<keyword evidence="2" id="KW-0813">Transport</keyword>
<keyword evidence="6" id="KW-1185">Reference proteome</keyword>
<evidence type="ECO:0000256" key="3">
    <source>
        <dbReference type="ARBA" id="ARBA00022729"/>
    </source>
</evidence>
<dbReference type="AlphaFoldDB" id="A0A255FYB9"/>
<dbReference type="PANTHER" id="PTHR30061">
    <property type="entry name" value="MALTOSE-BINDING PERIPLASMIC PROTEIN"/>
    <property type="match status" value="1"/>
</dbReference>
<dbReference type="PANTHER" id="PTHR30061:SF50">
    <property type="entry name" value="MALTOSE_MALTODEXTRIN-BINDING PERIPLASMIC PROTEIN"/>
    <property type="match status" value="1"/>
</dbReference>
<name>A0A255FYB9_9ACTN</name>
<dbReference type="GO" id="GO:0015768">
    <property type="term" value="P:maltose transport"/>
    <property type="evidence" value="ECO:0007669"/>
    <property type="project" value="TreeGrafter"/>
</dbReference>
<feature type="chain" id="PRO_5041085830" evidence="4">
    <location>
        <begin position="26"/>
        <end position="435"/>
    </location>
</feature>
<dbReference type="RefSeq" id="WP_094355794.1">
    <property type="nucleotide sequence ID" value="NZ_NMVK01000004.1"/>
</dbReference>
<evidence type="ECO:0000313" key="6">
    <source>
        <dbReference type="Proteomes" id="UP000215896"/>
    </source>
</evidence>
<protein>
    <submittedName>
        <fullName evidence="5">ABC transporter substrate-binding protein</fullName>
    </submittedName>
</protein>
<keyword evidence="3 4" id="KW-0732">Signal</keyword>
<dbReference type="CDD" id="cd14750">
    <property type="entry name" value="PBP2_TMBP"/>
    <property type="match status" value="1"/>
</dbReference>
<dbReference type="GO" id="GO:0042956">
    <property type="term" value="P:maltodextrin transmembrane transport"/>
    <property type="evidence" value="ECO:0007669"/>
    <property type="project" value="TreeGrafter"/>
</dbReference>
<comment type="similarity">
    <text evidence="1">Belongs to the bacterial solute-binding protein 1 family.</text>
</comment>
<dbReference type="Gene3D" id="3.40.190.10">
    <property type="entry name" value="Periplasmic binding protein-like II"/>
    <property type="match status" value="2"/>
</dbReference>
<dbReference type="EMBL" id="NMVO01000018">
    <property type="protein sequence ID" value="OYO08645.1"/>
    <property type="molecule type" value="Genomic_DNA"/>
</dbReference>
<dbReference type="Proteomes" id="UP000215896">
    <property type="component" value="Unassembled WGS sequence"/>
</dbReference>
<reference evidence="5 6" key="1">
    <citation type="submission" date="2017-07" db="EMBL/GenBank/DDBJ databases">
        <title>Draft whole genome sequences of clinical Proprionibacteriaceae strains.</title>
        <authorList>
            <person name="Bernier A.-M."/>
            <person name="Bernard K."/>
            <person name="Domingo M.-C."/>
        </authorList>
    </citation>
    <scope>NUCLEOTIDE SEQUENCE [LARGE SCALE GENOMIC DNA]</scope>
    <source>
        <strain evidence="5 6">NML 030167</strain>
    </source>
</reference>
<comment type="caution">
    <text evidence="5">The sequence shown here is derived from an EMBL/GenBank/DDBJ whole genome shotgun (WGS) entry which is preliminary data.</text>
</comment>
<evidence type="ECO:0000313" key="5">
    <source>
        <dbReference type="EMBL" id="OYO08645.1"/>
    </source>
</evidence>
<evidence type="ECO:0000256" key="4">
    <source>
        <dbReference type="SAM" id="SignalP"/>
    </source>
</evidence>
<sequence>MSNPYVRIGSAAAAALLLLTAAACSNNSSPSSSGPAPADFSERGPISFVVGKDTTGNMQKELDTWNARNPNEKVTLVELPDSADQQRNVMLQAFQTKNPDYAVLGTDIIWTAEFAANQWITELDPAQFELDAMLAPAVETGKYRNKLYAVPQVTNGALLYYRKDLLDAVGAKPPTTMDELKQICAQVKATPQGAGLDCYGGQFNKYEGLTVNFQEAVGGSGGQLVDSAGTKAMVNTPQATQGLQWMVDSFNDGTIPRAAMTWKEEESRQAFQSGKLVFMRNWPHVYSLASKTDGSSQVAGKFDVTKIPALPGGSTGVSSLGGQNLAVSQFGRNKGTAVDFIKYMTSNETMQQRTLATSRAAARASIYTDPVITEKLNYMPTLLDSLKTAQPRPVVVKYGDVTVAIQDSVYGALQGQKKPDQALTELQTRLDTLIK</sequence>
<dbReference type="GO" id="GO:1901982">
    <property type="term" value="F:maltose binding"/>
    <property type="evidence" value="ECO:0007669"/>
    <property type="project" value="TreeGrafter"/>
</dbReference>
<organism evidence="5 6">
    <name type="scientific">Enemella evansiae</name>
    <dbReference type="NCBI Taxonomy" id="2016499"/>
    <lineage>
        <taxon>Bacteria</taxon>
        <taxon>Bacillati</taxon>
        <taxon>Actinomycetota</taxon>
        <taxon>Actinomycetes</taxon>
        <taxon>Propionibacteriales</taxon>
        <taxon>Propionibacteriaceae</taxon>
        <taxon>Enemella</taxon>
    </lineage>
</organism>
<evidence type="ECO:0000256" key="2">
    <source>
        <dbReference type="ARBA" id="ARBA00022448"/>
    </source>
</evidence>
<proteinExistence type="inferred from homology"/>
<accession>A0A4R6LP38</accession>
<evidence type="ECO:0000256" key="1">
    <source>
        <dbReference type="ARBA" id="ARBA00008520"/>
    </source>
</evidence>
<dbReference type="PROSITE" id="PS51257">
    <property type="entry name" value="PROKAR_LIPOPROTEIN"/>
    <property type="match status" value="1"/>
</dbReference>
<accession>A0A255FYB9</accession>
<dbReference type="GO" id="GO:0055052">
    <property type="term" value="C:ATP-binding cassette (ABC) transporter complex, substrate-binding subunit-containing"/>
    <property type="evidence" value="ECO:0007669"/>
    <property type="project" value="TreeGrafter"/>
</dbReference>
<feature type="signal peptide" evidence="4">
    <location>
        <begin position="1"/>
        <end position="25"/>
    </location>
</feature>
<gene>
    <name evidence="5" type="ORF">CGZ94_19160</name>
</gene>